<dbReference type="GO" id="GO:0015677">
    <property type="term" value="P:copper ion import"/>
    <property type="evidence" value="ECO:0007669"/>
    <property type="project" value="TreeGrafter"/>
</dbReference>
<dbReference type="InterPro" id="IPR039261">
    <property type="entry name" value="FNR_nucleotide-bd"/>
</dbReference>
<organism evidence="20 21">
    <name type="scientific">Zygosaccharomyces bailii (strain CLIB 213 / ATCC 58445 / CBS 680 / BCRC 21525 / NBRC 1098 / NCYC 1416 / NRRL Y-2227)</name>
    <dbReference type="NCBI Taxonomy" id="1333698"/>
    <lineage>
        <taxon>Eukaryota</taxon>
        <taxon>Fungi</taxon>
        <taxon>Dikarya</taxon>
        <taxon>Ascomycota</taxon>
        <taxon>Saccharomycotina</taxon>
        <taxon>Saccharomycetes</taxon>
        <taxon>Saccharomycetales</taxon>
        <taxon>Saccharomycetaceae</taxon>
        <taxon>Zygosaccharomyces</taxon>
    </lineage>
</organism>
<evidence type="ECO:0000256" key="15">
    <source>
        <dbReference type="SAM" id="Phobius"/>
    </source>
</evidence>
<dbReference type="GO" id="GO:0000293">
    <property type="term" value="F:ferric-chelate reductase activity"/>
    <property type="evidence" value="ECO:0007669"/>
    <property type="project" value="UniProtKB-ARBA"/>
</dbReference>
<dbReference type="InterPro" id="IPR013112">
    <property type="entry name" value="FAD-bd_8"/>
</dbReference>
<evidence type="ECO:0000256" key="9">
    <source>
        <dbReference type="ARBA" id="ARBA00022982"/>
    </source>
</evidence>
<evidence type="ECO:0000256" key="11">
    <source>
        <dbReference type="ARBA" id="ARBA00023002"/>
    </source>
</evidence>
<dbReference type="EMBL" id="HG316457">
    <property type="protein sequence ID" value="CDF89466.1"/>
    <property type="molecule type" value="Genomic_DNA"/>
</dbReference>
<feature type="transmembrane region" description="Helical" evidence="15">
    <location>
        <begin position="375"/>
        <end position="393"/>
    </location>
</feature>
<dbReference type="InterPro" id="IPR013130">
    <property type="entry name" value="Fe3_Rdtase_TM_dom"/>
</dbReference>
<evidence type="ECO:0000313" key="21">
    <source>
        <dbReference type="Proteomes" id="UP000019375"/>
    </source>
</evidence>
<keyword evidence="21" id="KW-1185">Reference proteome</keyword>
<evidence type="ECO:0000313" key="20">
    <source>
        <dbReference type="EMBL" id="CDF89466.1"/>
    </source>
</evidence>
<keyword evidence="12" id="KW-0408">Iron</keyword>
<dbReference type="PANTHER" id="PTHR32361:SF9">
    <property type="entry name" value="FERRIC REDUCTASE TRANSMEMBRANE COMPONENT 3-RELATED"/>
    <property type="match status" value="1"/>
</dbReference>
<keyword evidence="10 15" id="KW-1133">Transmembrane helix</keyword>
<evidence type="ECO:0000256" key="5">
    <source>
        <dbReference type="ARBA" id="ARBA00022630"/>
    </source>
</evidence>
<comment type="cofactor">
    <cofactor evidence="1">
        <name>FAD</name>
        <dbReference type="ChEBI" id="CHEBI:57692"/>
    </cofactor>
</comment>
<keyword evidence="11" id="KW-0560">Oxidoreductase</keyword>
<dbReference type="GO" id="GO:0006826">
    <property type="term" value="P:iron ion transport"/>
    <property type="evidence" value="ECO:0007669"/>
    <property type="project" value="TreeGrafter"/>
</dbReference>
<reference evidence="21" key="1">
    <citation type="journal article" date="2013" name="Genome Announc.">
        <title>Genome sequence of the food spoilage yeast Zygosaccharomyces bailii CLIB 213(T).</title>
        <authorList>
            <person name="Galeote V."/>
            <person name="Bigey F."/>
            <person name="Devillers H."/>
            <person name="Neuveglise C."/>
            <person name="Dequin S."/>
        </authorList>
    </citation>
    <scope>NUCLEOTIDE SEQUENCE [LARGE SCALE GENOMIC DNA]</scope>
    <source>
        <strain evidence="21">CLIB 213 / ATCC 58445 / CBS 680 / CCRC 21525 / NBRC 1098 / NCYC 1416 / NRRL Y-2227</strain>
    </source>
</reference>
<feature type="chain" id="PRO_5035269484" evidence="16">
    <location>
        <begin position="20"/>
        <end position="679"/>
    </location>
</feature>
<feature type="domain" description="Ferric reductase NAD binding" evidence="19">
    <location>
        <begin position="529"/>
        <end position="658"/>
    </location>
</feature>
<evidence type="ECO:0000256" key="8">
    <source>
        <dbReference type="ARBA" id="ARBA00022857"/>
    </source>
</evidence>
<sequence length="679" mass="77934">MISKALVLVLVLVIGQAQATRLKHSEWERVSVLSCAIHFSELDWAFKDGDGFYDKLCDYEPAFGSWVSCIHEQLLEVADENAFKRSLANINECCLYDATERRPRTLEQYYSSLHNATQHMKQEPAQPEVLLSYPVKMQTVLRRRLNNAYHSYLRNFDDSGVYGGVLCWYFVAMMGLAAALQIAWVKPWLFRLPGVSYFRGKYILPTLTHNHAGYVQNGWAVGLVPTKLETLMLSGYFLVHTFALCYNYHIDPYNMVFPSRFLQWLRLVADRSAILSFAHFPLIVLFSTRNSILEHWTGFKYTTFIVMHKWIGRCMVIDAIMHGVAYKVFAEITDTIDSTNQQLYWKTGVLALYIGGIICLLSLGRLRQNHYETFLYIHIALAALFFLFCWLHVKEFGWKSWIYVSVGLWVLERFQRVRLILRFGIAKAQLELIGTDLIKMKVPKPHNWHSQPSQYVFIYFLRPTICWQSHPFTFIDMGDELLVVIRAKKGATEFVRKELVRQGGRTSVKVLIEGPYGLSAPLHRFNQSLFLCGGSGLPGPLAYALKMGQSLAQEPNKSLHIVVVTRGLDILQAYMDLLARLKYLNVDLQIYLTGSHKPSYGSIDSTEKQVFDHIDFATIHRRRPDVGSIIKSLVQDSPSLAICCCGPPTFVDMTRNLAADMALNNPTNRAEYFEEYQTW</sequence>
<feature type="transmembrane region" description="Helical" evidence="15">
    <location>
        <begin position="310"/>
        <end position="330"/>
    </location>
</feature>
<evidence type="ECO:0000259" key="18">
    <source>
        <dbReference type="Pfam" id="PF08022"/>
    </source>
</evidence>
<keyword evidence="4" id="KW-0349">Heme</keyword>
<dbReference type="SFLD" id="SFLDS00052">
    <property type="entry name" value="Ferric_Reductase_Domain"/>
    <property type="match status" value="1"/>
</dbReference>
<accession>A0A8J2T701</accession>
<evidence type="ECO:0000256" key="4">
    <source>
        <dbReference type="ARBA" id="ARBA00022617"/>
    </source>
</evidence>
<feature type="domain" description="Ferric oxidoreductase" evidence="17">
    <location>
        <begin position="273"/>
        <end position="389"/>
    </location>
</feature>
<keyword evidence="16" id="KW-0732">Signal</keyword>
<dbReference type="InterPro" id="IPR051410">
    <property type="entry name" value="Ferric/Cupric_Reductase"/>
</dbReference>
<comment type="subcellular location">
    <subcellularLocation>
        <location evidence="2">Membrane</location>
        <topology evidence="2">Multi-pass membrane protein</topology>
    </subcellularLocation>
</comment>
<dbReference type="Gene3D" id="3.40.50.80">
    <property type="entry name" value="Nucleotide-binding domain of ferredoxin-NADP reductase (FNR) module"/>
    <property type="match status" value="1"/>
</dbReference>
<dbReference type="OrthoDB" id="4494341at2759"/>
<evidence type="ECO:0000256" key="10">
    <source>
        <dbReference type="ARBA" id="ARBA00022989"/>
    </source>
</evidence>
<keyword evidence="3" id="KW-0813">Transport</keyword>
<evidence type="ECO:0000256" key="16">
    <source>
        <dbReference type="SAM" id="SignalP"/>
    </source>
</evidence>
<keyword evidence="9" id="KW-0249">Electron transport</keyword>
<keyword evidence="7" id="KW-0274">FAD</keyword>
<feature type="transmembrane region" description="Helical" evidence="15">
    <location>
        <begin position="161"/>
        <end position="184"/>
    </location>
</feature>
<evidence type="ECO:0000256" key="1">
    <source>
        <dbReference type="ARBA" id="ARBA00001974"/>
    </source>
</evidence>
<keyword evidence="13" id="KW-0406">Ion transport</keyword>
<dbReference type="Pfam" id="PF08030">
    <property type="entry name" value="NAD_binding_6"/>
    <property type="match status" value="1"/>
</dbReference>
<evidence type="ECO:0000256" key="7">
    <source>
        <dbReference type="ARBA" id="ARBA00022827"/>
    </source>
</evidence>
<keyword evidence="6 15" id="KW-0812">Transmembrane</keyword>
<dbReference type="SUPFAM" id="SSF52343">
    <property type="entry name" value="Ferredoxin reductase-like, C-terminal NADP-linked domain"/>
    <property type="match status" value="1"/>
</dbReference>
<feature type="transmembrane region" description="Helical" evidence="15">
    <location>
        <begin position="342"/>
        <end position="363"/>
    </location>
</feature>
<dbReference type="SFLD" id="SFLDG01168">
    <property type="entry name" value="Ferric_reductase_subgroup_(FRE"/>
    <property type="match status" value="1"/>
</dbReference>
<keyword evidence="4" id="KW-0479">Metal-binding</keyword>
<feature type="domain" description="FAD-binding 8" evidence="18">
    <location>
        <begin position="423"/>
        <end position="519"/>
    </location>
</feature>
<evidence type="ECO:0000256" key="14">
    <source>
        <dbReference type="ARBA" id="ARBA00023136"/>
    </source>
</evidence>
<protein>
    <submittedName>
        <fullName evidence="20">ZYBA0S04-04962g1_1</fullName>
    </submittedName>
</protein>
<dbReference type="Pfam" id="PF08022">
    <property type="entry name" value="FAD_binding_8"/>
    <property type="match status" value="1"/>
</dbReference>
<dbReference type="Pfam" id="PF01794">
    <property type="entry name" value="Ferric_reduct"/>
    <property type="match status" value="1"/>
</dbReference>
<evidence type="ECO:0000259" key="19">
    <source>
        <dbReference type="Pfam" id="PF08030"/>
    </source>
</evidence>
<name>A0A8J2T701_ZYGB2</name>
<keyword evidence="5" id="KW-0285">Flavoprotein</keyword>
<evidence type="ECO:0000256" key="3">
    <source>
        <dbReference type="ARBA" id="ARBA00022448"/>
    </source>
</evidence>
<keyword evidence="14 15" id="KW-0472">Membrane</keyword>
<dbReference type="AlphaFoldDB" id="A0A8J2T701"/>
<dbReference type="CDD" id="cd06186">
    <property type="entry name" value="NOX_Duox_like_FAD_NADP"/>
    <property type="match status" value="1"/>
</dbReference>
<dbReference type="Proteomes" id="UP000019375">
    <property type="component" value="Unassembled WGS sequence"/>
</dbReference>
<feature type="signal peptide" evidence="16">
    <location>
        <begin position="1"/>
        <end position="19"/>
    </location>
</feature>
<feature type="transmembrane region" description="Helical" evidence="15">
    <location>
        <begin position="231"/>
        <end position="249"/>
    </location>
</feature>
<evidence type="ECO:0000256" key="12">
    <source>
        <dbReference type="ARBA" id="ARBA00023004"/>
    </source>
</evidence>
<proteinExistence type="predicted"/>
<dbReference type="GO" id="GO:0005886">
    <property type="term" value="C:plasma membrane"/>
    <property type="evidence" value="ECO:0007669"/>
    <property type="project" value="TreeGrafter"/>
</dbReference>
<evidence type="ECO:0000256" key="6">
    <source>
        <dbReference type="ARBA" id="ARBA00022692"/>
    </source>
</evidence>
<evidence type="ECO:0000259" key="17">
    <source>
        <dbReference type="Pfam" id="PF01794"/>
    </source>
</evidence>
<gene>
    <name evidence="20" type="ORF">BN860_04962g</name>
</gene>
<keyword evidence="8" id="KW-0521">NADP</keyword>
<evidence type="ECO:0000256" key="13">
    <source>
        <dbReference type="ARBA" id="ARBA00023065"/>
    </source>
</evidence>
<evidence type="ECO:0000256" key="2">
    <source>
        <dbReference type="ARBA" id="ARBA00004141"/>
    </source>
</evidence>
<dbReference type="GO" id="GO:0006879">
    <property type="term" value="P:intracellular iron ion homeostasis"/>
    <property type="evidence" value="ECO:0007669"/>
    <property type="project" value="TreeGrafter"/>
</dbReference>
<dbReference type="PANTHER" id="PTHR32361">
    <property type="entry name" value="FERRIC/CUPRIC REDUCTASE TRANSMEMBRANE COMPONENT"/>
    <property type="match status" value="1"/>
</dbReference>
<dbReference type="InterPro" id="IPR013121">
    <property type="entry name" value="Fe_red_NAD-bd_6"/>
</dbReference>